<keyword evidence="2" id="KW-0456">Lyase</keyword>
<sequence>MTSPMVSSSNLLHRRAVIGELLRDRGDLLCVASLGAPNWDITAVGDHPNNFPLWGAMAASVMMGLGLAIAQPNRRVIVFAGDGEMLMSLGALATVGAQKPRNLSVVVLDNERYGETGMQKTHTAAGVDLTAVAKGCAIPTCLTVKTEAEIAGLRRAVYEGEGPVFATVKIDPEALPFVLPPSDGVILTTRFRQSVLGNEALYN</sequence>
<dbReference type="InterPro" id="IPR011766">
    <property type="entry name" value="TPP_enzyme_TPP-bd"/>
</dbReference>
<dbReference type="InterPro" id="IPR029061">
    <property type="entry name" value="THDP-binding"/>
</dbReference>
<name>A0A4R7BX41_9HYPH</name>
<keyword evidence="3" id="KW-1133">Transmembrane helix</keyword>
<evidence type="ECO:0000256" key="2">
    <source>
        <dbReference type="ARBA" id="ARBA00023239"/>
    </source>
</evidence>
<feature type="transmembrane region" description="Helical" evidence="3">
    <location>
        <begin position="51"/>
        <end position="70"/>
    </location>
</feature>
<organism evidence="5 6">
    <name type="scientific">Enterovirga rhinocerotis</name>
    <dbReference type="NCBI Taxonomy" id="1339210"/>
    <lineage>
        <taxon>Bacteria</taxon>
        <taxon>Pseudomonadati</taxon>
        <taxon>Pseudomonadota</taxon>
        <taxon>Alphaproteobacteria</taxon>
        <taxon>Hyphomicrobiales</taxon>
        <taxon>Methylobacteriaceae</taxon>
        <taxon>Enterovirga</taxon>
    </lineage>
</organism>
<keyword evidence="1" id="KW-0210">Decarboxylase</keyword>
<dbReference type="EMBL" id="SNZR01000013">
    <property type="protein sequence ID" value="TDR90500.1"/>
    <property type="molecule type" value="Genomic_DNA"/>
</dbReference>
<feature type="domain" description="Thiamine pyrophosphate enzyme TPP-binding" evidence="4">
    <location>
        <begin position="53"/>
        <end position="165"/>
    </location>
</feature>
<dbReference type="PANTHER" id="PTHR42818">
    <property type="entry name" value="SULFOPYRUVATE DECARBOXYLASE SUBUNIT ALPHA"/>
    <property type="match status" value="1"/>
</dbReference>
<dbReference type="InterPro" id="IPR051818">
    <property type="entry name" value="TPP_dependent_decarboxylase"/>
</dbReference>
<gene>
    <name evidence="5" type="ORF">EV668_3351</name>
</gene>
<keyword evidence="6" id="KW-1185">Reference proteome</keyword>
<dbReference type="Gene3D" id="3.40.50.970">
    <property type="match status" value="1"/>
</dbReference>
<proteinExistence type="predicted"/>
<dbReference type="GO" id="GO:0044281">
    <property type="term" value="P:small molecule metabolic process"/>
    <property type="evidence" value="ECO:0007669"/>
    <property type="project" value="UniProtKB-ARBA"/>
</dbReference>
<evidence type="ECO:0000256" key="3">
    <source>
        <dbReference type="SAM" id="Phobius"/>
    </source>
</evidence>
<keyword evidence="3" id="KW-0812">Transmembrane</keyword>
<dbReference type="GO" id="GO:0016831">
    <property type="term" value="F:carboxy-lyase activity"/>
    <property type="evidence" value="ECO:0007669"/>
    <property type="project" value="UniProtKB-KW"/>
</dbReference>
<accession>A0A4R7BX41</accession>
<evidence type="ECO:0000313" key="6">
    <source>
        <dbReference type="Proteomes" id="UP000295122"/>
    </source>
</evidence>
<dbReference type="Pfam" id="PF02775">
    <property type="entry name" value="TPP_enzyme_C"/>
    <property type="match status" value="1"/>
</dbReference>
<dbReference type="RefSeq" id="WP_245513239.1">
    <property type="nucleotide sequence ID" value="NZ_SNZR01000013.1"/>
</dbReference>
<dbReference type="PANTHER" id="PTHR42818:SF1">
    <property type="entry name" value="SULFOPYRUVATE DECARBOXYLASE"/>
    <property type="match status" value="1"/>
</dbReference>
<dbReference type="AlphaFoldDB" id="A0A4R7BX41"/>
<keyword evidence="3" id="KW-0472">Membrane</keyword>
<dbReference type="SUPFAM" id="SSF52518">
    <property type="entry name" value="Thiamin diphosphate-binding fold (THDP-binding)"/>
    <property type="match status" value="1"/>
</dbReference>
<dbReference type="GO" id="GO:0030976">
    <property type="term" value="F:thiamine pyrophosphate binding"/>
    <property type="evidence" value="ECO:0007669"/>
    <property type="project" value="InterPro"/>
</dbReference>
<evidence type="ECO:0000259" key="4">
    <source>
        <dbReference type="Pfam" id="PF02775"/>
    </source>
</evidence>
<evidence type="ECO:0000256" key="1">
    <source>
        <dbReference type="ARBA" id="ARBA00022793"/>
    </source>
</evidence>
<comment type="caution">
    <text evidence="5">The sequence shown here is derived from an EMBL/GenBank/DDBJ whole genome shotgun (WGS) entry which is preliminary data.</text>
</comment>
<dbReference type="Proteomes" id="UP000295122">
    <property type="component" value="Unassembled WGS sequence"/>
</dbReference>
<protein>
    <submittedName>
        <fullName evidence="5">Thiamine pyrophosphate-dependent enzyme</fullName>
    </submittedName>
</protein>
<reference evidence="5 6" key="1">
    <citation type="submission" date="2019-03" db="EMBL/GenBank/DDBJ databases">
        <title>Genomic Encyclopedia of Type Strains, Phase IV (KMG-IV): sequencing the most valuable type-strain genomes for metagenomic binning, comparative biology and taxonomic classification.</title>
        <authorList>
            <person name="Goeker M."/>
        </authorList>
    </citation>
    <scope>NUCLEOTIDE SEQUENCE [LARGE SCALE GENOMIC DNA]</scope>
    <source>
        <strain evidence="5 6">DSM 25903</strain>
    </source>
</reference>
<evidence type="ECO:0000313" key="5">
    <source>
        <dbReference type="EMBL" id="TDR90500.1"/>
    </source>
</evidence>